<dbReference type="AlphaFoldDB" id="A0A9N9CWU0"/>
<organism evidence="2 3">
    <name type="scientific">Acaulospora morrowiae</name>
    <dbReference type="NCBI Taxonomy" id="94023"/>
    <lineage>
        <taxon>Eukaryota</taxon>
        <taxon>Fungi</taxon>
        <taxon>Fungi incertae sedis</taxon>
        <taxon>Mucoromycota</taxon>
        <taxon>Glomeromycotina</taxon>
        <taxon>Glomeromycetes</taxon>
        <taxon>Diversisporales</taxon>
        <taxon>Acaulosporaceae</taxon>
        <taxon>Acaulospora</taxon>
    </lineage>
</organism>
<dbReference type="Pfam" id="PF13041">
    <property type="entry name" value="PPR_2"/>
    <property type="match status" value="3"/>
</dbReference>
<dbReference type="InterPro" id="IPR011990">
    <property type="entry name" value="TPR-like_helical_dom_sf"/>
</dbReference>
<evidence type="ECO:0000313" key="3">
    <source>
        <dbReference type="Proteomes" id="UP000789342"/>
    </source>
</evidence>
<dbReference type="OrthoDB" id="185373at2759"/>
<dbReference type="InterPro" id="IPR002885">
    <property type="entry name" value="PPR_rpt"/>
</dbReference>
<evidence type="ECO:0000313" key="2">
    <source>
        <dbReference type="EMBL" id="CAG8618051.1"/>
    </source>
</evidence>
<sequence>EVQHQHEETIHSQFELFDKEKEFALIVKERKFEKAREFLKQNDCYANVEDAIKFKRNLHLEGEDYEVADQMIREHIIQSLESKGASSNQIFNAISSYNQESFHYYLETSNTPSILRIYEDGSAISPLNALYVMAAYVIKGELETSKEIMNRFDVEDVPFEDLLNSVRTYLSPTEENRLKQVMNHRRSYVEFLFKNKRFDDAQRLYDEIIAGEVKPDKLTHYTFLSNFLYNNRYQNATRVWRSMDKCGFKPTLEFYNRLIHGFGKKSKHYDAEVIWKKMLESDIKPDVKTYCTMIDIYFRSNESRKAIKLFQQMTNEKISPNIEIFNTMINGFLMRNKTDEAMKMYKMMPEKGIKPDIVTYNALIQKLVRSHESLAFEILEEMKRSNVKPDARTLSILLEKFFEMRDIESVQKTLNSFRNDGIEPNLITYGVIIDGLIKMGDFAKALETYKMISKVRPPGIQIESSMLKLYFKQKNFDAVMQVHKNIINFGRKPTEGYFNILIGGFIKAGYPKEAKEFYDQMLTLGVYPNSNTYKTLIDGYMNMNDDLFGASEVINDMKKKNFLVLDPELKELIEMVKKSLRIKKLSAIIR</sequence>
<dbReference type="NCBIfam" id="TIGR00756">
    <property type="entry name" value="PPR"/>
    <property type="match status" value="5"/>
</dbReference>
<evidence type="ECO:0000256" key="1">
    <source>
        <dbReference type="PROSITE-ProRule" id="PRU00708"/>
    </source>
</evidence>
<feature type="repeat" description="PPR" evidence="1">
    <location>
        <begin position="286"/>
        <end position="320"/>
    </location>
</feature>
<gene>
    <name evidence="2" type="ORF">AMORRO_LOCUS8533</name>
</gene>
<dbReference type="Pfam" id="PF13812">
    <property type="entry name" value="PPR_3"/>
    <property type="match status" value="1"/>
</dbReference>
<feature type="non-terminal residue" evidence="2">
    <location>
        <position position="1"/>
    </location>
</feature>
<feature type="repeat" description="PPR" evidence="1">
    <location>
        <begin position="251"/>
        <end position="285"/>
    </location>
</feature>
<dbReference type="SUPFAM" id="SSF48452">
    <property type="entry name" value="TPR-like"/>
    <property type="match status" value="1"/>
</dbReference>
<keyword evidence="3" id="KW-1185">Reference proteome</keyword>
<dbReference type="PANTHER" id="PTHR46862:SF5">
    <property type="entry name" value="OS02G0170000 PROTEIN"/>
    <property type="match status" value="1"/>
</dbReference>
<dbReference type="EMBL" id="CAJVPV010007377">
    <property type="protein sequence ID" value="CAG8618051.1"/>
    <property type="molecule type" value="Genomic_DNA"/>
</dbReference>
<accession>A0A9N9CWU0</accession>
<protein>
    <submittedName>
        <fullName evidence="2">3968_t:CDS:1</fullName>
    </submittedName>
</protein>
<dbReference type="Proteomes" id="UP000789342">
    <property type="component" value="Unassembled WGS sequence"/>
</dbReference>
<reference evidence="2" key="1">
    <citation type="submission" date="2021-06" db="EMBL/GenBank/DDBJ databases">
        <authorList>
            <person name="Kallberg Y."/>
            <person name="Tangrot J."/>
            <person name="Rosling A."/>
        </authorList>
    </citation>
    <scope>NUCLEOTIDE SEQUENCE</scope>
    <source>
        <strain evidence="2">CL551</strain>
    </source>
</reference>
<comment type="caution">
    <text evidence="2">The sequence shown here is derived from an EMBL/GenBank/DDBJ whole genome shotgun (WGS) entry which is preliminary data.</text>
</comment>
<feature type="repeat" description="PPR" evidence="1">
    <location>
        <begin position="321"/>
        <end position="355"/>
    </location>
</feature>
<feature type="repeat" description="PPR" evidence="1">
    <location>
        <begin position="494"/>
        <end position="528"/>
    </location>
</feature>
<dbReference type="PROSITE" id="PS51375">
    <property type="entry name" value="PPR"/>
    <property type="match status" value="5"/>
</dbReference>
<dbReference type="PANTHER" id="PTHR46862">
    <property type="entry name" value="OS07G0661900 PROTEIN"/>
    <property type="match status" value="1"/>
</dbReference>
<feature type="repeat" description="PPR" evidence="1">
    <location>
        <begin position="356"/>
        <end position="389"/>
    </location>
</feature>
<name>A0A9N9CWU0_9GLOM</name>
<dbReference type="SUPFAM" id="SSF81901">
    <property type="entry name" value="HCP-like"/>
    <property type="match status" value="1"/>
</dbReference>
<proteinExistence type="predicted"/>
<dbReference type="Gene3D" id="1.25.40.10">
    <property type="entry name" value="Tetratricopeptide repeat domain"/>
    <property type="match status" value="3"/>
</dbReference>